<feature type="compositionally biased region" description="Basic and acidic residues" evidence="1">
    <location>
        <begin position="176"/>
        <end position="195"/>
    </location>
</feature>
<dbReference type="GO" id="GO:0003676">
    <property type="term" value="F:nucleic acid binding"/>
    <property type="evidence" value="ECO:0007669"/>
    <property type="project" value="InterPro"/>
</dbReference>
<dbReference type="Proteomes" id="UP000221359">
    <property type="component" value="Segment"/>
</dbReference>
<dbReference type="InterPro" id="IPR002711">
    <property type="entry name" value="HNH"/>
</dbReference>
<dbReference type="GO" id="GO:0004519">
    <property type="term" value="F:endonuclease activity"/>
    <property type="evidence" value="ECO:0007669"/>
    <property type="project" value="InterPro"/>
</dbReference>
<dbReference type="Gene3D" id="1.10.30.50">
    <property type="match status" value="1"/>
</dbReference>
<feature type="domain" description="HNH" evidence="2">
    <location>
        <begin position="73"/>
        <end position="104"/>
    </location>
</feature>
<evidence type="ECO:0000256" key="1">
    <source>
        <dbReference type="SAM" id="MobiDB-lite"/>
    </source>
</evidence>
<proteinExistence type="predicted"/>
<dbReference type="CDD" id="cd00085">
    <property type="entry name" value="HNHc"/>
    <property type="match status" value="1"/>
</dbReference>
<keyword evidence="4" id="KW-1185">Reference proteome</keyword>
<feature type="compositionally biased region" description="Basic and acidic residues" evidence="1">
    <location>
        <begin position="145"/>
        <end position="164"/>
    </location>
</feature>
<accession>A0A0K0N793</accession>
<evidence type="ECO:0000313" key="4">
    <source>
        <dbReference type="Proteomes" id="UP000221359"/>
    </source>
</evidence>
<sequence>MKTKETLHNELDALLSIGPDDDSSRVGPSIIGHCLIELGLVTAIECGWEDCIYDDREFVRDASVRNGGKLWISIDHVIPRFQGGSDRPENLMLLHFGCNSSKGVRDFHDDPGKKKEHSEGLKRRWKDPEYRERLRRSLAASQNSEKTREKRSDSMRKHWSDPERKKKHSQAMQKSWDTRKAKERETRNNSTKSES</sequence>
<dbReference type="InterPro" id="IPR003615">
    <property type="entry name" value="HNH_nuc"/>
</dbReference>
<dbReference type="EMBL" id="KR063281">
    <property type="protein sequence ID" value="AKJ72612.1"/>
    <property type="molecule type" value="Genomic_DNA"/>
</dbReference>
<dbReference type="GO" id="GO:0008270">
    <property type="term" value="F:zinc ion binding"/>
    <property type="evidence" value="ECO:0007669"/>
    <property type="project" value="InterPro"/>
</dbReference>
<feature type="region of interest" description="Disordered" evidence="1">
    <location>
        <begin position="104"/>
        <end position="195"/>
    </location>
</feature>
<protein>
    <recommendedName>
        <fullName evidence="2">HNH domain-containing protein</fullName>
    </recommendedName>
</protein>
<gene>
    <name evidence="3" type="ORF">GMA2_74</name>
</gene>
<dbReference type="Pfam" id="PF01844">
    <property type="entry name" value="HNH"/>
    <property type="match status" value="1"/>
</dbReference>
<feature type="compositionally biased region" description="Basic and acidic residues" evidence="1">
    <location>
        <begin position="104"/>
        <end position="132"/>
    </location>
</feature>
<reference evidence="3 4" key="1">
    <citation type="journal article" date="2015" name="PLoS ONE">
        <title>Lysis to Kill: Evaluation of the Lytic Abilities, and Genomics of Nine Bacteriophages Infective for Gordonia spp. and Their Potential Use in Activated Sludge Foam Biocontrol.</title>
        <authorList>
            <person name="Dyson Z.A."/>
            <person name="Tucci J."/>
            <person name="Seviour R.J."/>
            <person name="Petrovski S."/>
        </authorList>
    </citation>
    <scope>NUCLEOTIDE SEQUENCE [LARGE SCALE GENOMIC DNA]</scope>
</reference>
<evidence type="ECO:0000259" key="2">
    <source>
        <dbReference type="Pfam" id="PF01844"/>
    </source>
</evidence>
<organism evidence="3 4">
    <name type="scientific">Gordonia phage GMA2</name>
    <dbReference type="NCBI Taxonomy" id="1647283"/>
    <lineage>
        <taxon>Viruses</taxon>
        <taxon>Duplodnaviria</taxon>
        <taxon>Heunggongvirae</taxon>
        <taxon>Uroviricota</taxon>
        <taxon>Caudoviricetes</taxon>
        <taxon>Gimaduovirus</taxon>
        <taxon>Gimaduovirus GMA2</taxon>
    </lineage>
</organism>
<name>A0A0K0N793_9CAUD</name>
<evidence type="ECO:0000313" key="3">
    <source>
        <dbReference type="EMBL" id="AKJ72612.1"/>
    </source>
</evidence>